<organism evidence="1">
    <name type="scientific">marine sediment metagenome</name>
    <dbReference type="NCBI Taxonomy" id="412755"/>
    <lineage>
        <taxon>unclassified sequences</taxon>
        <taxon>metagenomes</taxon>
        <taxon>ecological metagenomes</taxon>
    </lineage>
</organism>
<proteinExistence type="predicted"/>
<sequence>MTLSNNKSTDDWSVEKLQSLTRDECVELFKTLSPPEFEELNGEYAATLLGEDLEYGEWYMYKTELGRWLGKAYSPIPKEKRPGFRGEGYNFWIIDGKKVYHSRFATHIGFSIIDGKSIFRMQYNAFKSFYGQEGMVDEIRKLKTGLYLCFGMPRPTDIPGPFCLAGPKEPYNNNPKWYFGDEVSKPVKIKFSFKNYPYPDTINTKKFREHWKDHFD</sequence>
<gene>
    <name evidence="1" type="ORF">LCGC14_1380250</name>
</gene>
<reference evidence="1" key="1">
    <citation type="journal article" date="2015" name="Nature">
        <title>Complex archaea that bridge the gap between prokaryotes and eukaryotes.</title>
        <authorList>
            <person name="Spang A."/>
            <person name="Saw J.H."/>
            <person name="Jorgensen S.L."/>
            <person name="Zaremba-Niedzwiedzka K."/>
            <person name="Martijn J."/>
            <person name="Lind A.E."/>
            <person name="van Eijk R."/>
            <person name="Schleper C."/>
            <person name="Guy L."/>
            <person name="Ettema T.J."/>
        </authorList>
    </citation>
    <scope>NUCLEOTIDE SEQUENCE</scope>
</reference>
<comment type="caution">
    <text evidence="1">The sequence shown here is derived from an EMBL/GenBank/DDBJ whole genome shotgun (WGS) entry which is preliminary data.</text>
</comment>
<dbReference type="AlphaFoldDB" id="A0A0F9K302"/>
<dbReference type="EMBL" id="LAZR01008811">
    <property type="protein sequence ID" value="KKM76429.1"/>
    <property type="molecule type" value="Genomic_DNA"/>
</dbReference>
<protein>
    <submittedName>
        <fullName evidence="1">Uncharacterized protein</fullName>
    </submittedName>
</protein>
<evidence type="ECO:0000313" key="1">
    <source>
        <dbReference type="EMBL" id="KKM76429.1"/>
    </source>
</evidence>
<name>A0A0F9K302_9ZZZZ</name>
<accession>A0A0F9K302</accession>